<evidence type="ECO:0000313" key="5">
    <source>
        <dbReference type="Proteomes" id="UP000196531"/>
    </source>
</evidence>
<dbReference type="Pfam" id="PF12796">
    <property type="entry name" value="Ank_2"/>
    <property type="match status" value="1"/>
</dbReference>
<protein>
    <submittedName>
        <fullName evidence="4">Uncharacterized protein</fullName>
    </submittedName>
</protein>
<feature type="repeat" description="ANK" evidence="3">
    <location>
        <begin position="251"/>
        <end position="283"/>
    </location>
</feature>
<dbReference type="AlphaFoldDB" id="A0A1Y5FJI8"/>
<reference evidence="5" key="1">
    <citation type="journal article" date="2017" name="Proc. Natl. Acad. Sci. U.S.A.">
        <title>Simulation of Deepwater Horizon oil plume reveals substrate specialization within a complex community of hydrocarbon-degraders.</title>
        <authorList>
            <person name="Hu P."/>
            <person name="Dubinsky E.A."/>
            <person name="Probst A.J."/>
            <person name="Wang J."/>
            <person name="Sieber C.M.K."/>
            <person name="Tom L.M."/>
            <person name="Gardinali P."/>
            <person name="Banfield J.F."/>
            <person name="Atlas R.M."/>
            <person name="Andersen G.L."/>
        </authorList>
    </citation>
    <scope>NUCLEOTIDE SEQUENCE [LARGE SCALE GENOMIC DNA]</scope>
</reference>
<evidence type="ECO:0000256" key="3">
    <source>
        <dbReference type="PROSITE-ProRule" id="PRU00023"/>
    </source>
</evidence>
<dbReference type="Proteomes" id="UP000196531">
    <property type="component" value="Unassembled WGS sequence"/>
</dbReference>
<feature type="repeat" description="ANK" evidence="3">
    <location>
        <begin position="184"/>
        <end position="216"/>
    </location>
</feature>
<dbReference type="Pfam" id="PF13637">
    <property type="entry name" value="Ank_4"/>
    <property type="match status" value="1"/>
</dbReference>
<proteinExistence type="predicted"/>
<dbReference type="EMBL" id="MAAO01000002">
    <property type="protein sequence ID" value="OUS00166.1"/>
    <property type="molecule type" value="Genomic_DNA"/>
</dbReference>
<feature type="repeat" description="ANK" evidence="3">
    <location>
        <begin position="151"/>
        <end position="183"/>
    </location>
</feature>
<accession>A0A1Y5FJI8</accession>
<evidence type="ECO:0000256" key="1">
    <source>
        <dbReference type="ARBA" id="ARBA00022737"/>
    </source>
</evidence>
<dbReference type="PANTHER" id="PTHR24198">
    <property type="entry name" value="ANKYRIN REPEAT AND PROTEIN KINASE DOMAIN-CONTAINING PROTEIN"/>
    <property type="match status" value="1"/>
</dbReference>
<feature type="repeat" description="ANK" evidence="3">
    <location>
        <begin position="218"/>
        <end position="250"/>
    </location>
</feature>
<evidence type="ECO:0000256" key="2">
    <source>
        <dbReference type="ARBA" id="ARBA00023043"/>
    </source>
</evidence>
<dbReference type="Pfam" id="PF00023">
    <property type="entry name" value="Ank"/>
    <property type="match status" value="1"/>
</dbReference>
<dbReference type="PROSITE" id="PS50088">
    <property type="entry name" value="ANK_REPEAT"/>
    <property type="match status" value="4"/>
</dbReference>
<dbReference type="SMART" id="SM00248">
    <property type="entry name" value="ANK"/>
    <property type="match status" value="5"/>
</dbReference>
<dbReference type="InterPro" id="IPR036770">
    <property type="entry name" value="Ankyrin_rpt-contain_sf"/>
</dbReference>
<gene>
    <name evidence="4" type="ORF">A9Q84_03005</name>
</gene>
<dbReference type="Gene3D" id="1.25.40.20">
    <property type="entry name" value="Ankyrin repeat-containing domain"/>
    <property type="match status" value="2"/>
</dbReference>
<keyword evidence="1" id="KW-0677">Repeat</keyword>
<comment type="caution">
    <text evidence="4">The sequence shown here is derived from an EMBL/GenBank/DDBJ whole genome shotgun (WGS) entry which is preliminary data.</text>
</comment>
<dbReference type="SUPFAM" id="SSF48403">
    <property type="entry name" value="Ankyrin repeat"/>
    <property type="match status" value="1"/>
</dbReference>
<dbReference type="PANTHER" id="PTHR24198:SF165">
    <property type="entry name" value="ANKYRIN REPEAT-CONTAINING PROTEIN-RELATED"/>
    <property type="match status" value="1"/>
</dbReference>
<name>A0A1Y5FJI8_9BACT</name>
<evidence type="ECO:0000313" key="4">
    <source>
        <dbReference type="EMBL" id="OUS00166.1"/>
    </source>
</evidence>
<organism evidence="4 5">
    <name type="scientific">Halobacteriovorax marinus</name>
    <dbReference type="NCBI Taxonomy" id="97084"/>
    <lineage>
        <taxon>Bacteria</taxon>
        <taxon>Pseudomonadati</taxon>
        <taxon>Bdellovibrionota</taxon>
        <taxon>Bacteriovoracia</taxon>
        <taxon>Bacteriovoracales</taxon>
        <taxon>Halobacteriovoraceae</taxon>
        <taxon>Halobacteriovorax</taxon>
    </lineage>
</organism>
<dbReference type="PROSITE" id="PS50297">
    <property type="entry name" value="ANK_REP_REGION"/>
    <property type="match status" value="4"/>
</dbReference>
<keyword evidence="2 3" id="KW-0040">ANK repeat</keyword>
<dbReference type="InterPro" id="IPR002110">
    <property type="entry name" value="Ankyrin_rpt"/>
</dbReference>
<sequence length="305" mass="34312">MNLKYLKILFLVTTVWLAVVTINTFFFTDSPDPIQSQIDSHLSENQLSEKDHDDHHQHDHESLDKVVNQRESQSFEALPLSHQSDILIRKRDLRLFKTFVENNPILKTTINEYSKEDGRTLLTRASFNGNLEFIKYIVEDLKADINIADRDKITPLMEAAGSENFAVLKYLVESGANIHTENKLGADALTMALGGAHEEMVSLLISRGANVNHTWNKNNFSYLMNAARSGHLEVAKLLLNGKAKINQQDLDGNTALHYASSEGFIKLVELLKAKGASLTLRNQKNQTARSLAIKNGFKDIDQVLK</sequence>